<organism evidence="2">
    <name type="scientific">Mustela putorius furo</name>
    <name type="common">European domestic ferret</name>
    <name type="synonym">Mustela furo</name>
    <dbReference type="NCBI Taxonomy" id="9669"/>
    <lineage>
        <taxon>Eukaryota</taxon>
        <taxon>Metazoa</taxon>
        <taxon>Chordata</taxon>
        <taxon>Craniata</taxon>
        <taxon>Vertebrata</taxon>
        <taxon>Euteleostomi</taxon>
        <taxon>Mammalia</taxon>
        <taxon>Eutheria</taxon>
        <taxon>Laurasiatheria</taxon>
        <taxon>Carnivora</taxon>
        <taxon>Caniformia</taxon>
        <taxon>Musteloidea</taxon>
        <taxon>Mustelidae</taxon>
        <taxon>Mustelinae</taxon>
        <taxon>Mustela</taxon>
    </lineage>
</organism>
<dbReference type="AlphaFoldDB" id="M3XPK0"/>
<evidence type="ECO:0000313" key="2">
    <source>
        <dbReference type="Ensembl" id="ENSMPUP00000001000.1"/>
    </source>
</evidence>
<dbReference type="HOGENOM" id="CLU_1093995_0_0_1"/>
<sequence length="254" mass="26935">MRRAPASGGVGRGGERGPLGCPRLLRIKDLGESGSHRIPPSNSEARHPPPTPEPSRRPGGPEPKRAASRPCAGHRVRCCGSGIRRALALSVPSPPPSPAAPRSRRPGCSLLPLPRKLTELERGGWARSPASQLIQPTPFGARERPLAEPPGSCARSGREGGARAPGAHRCGVLASSAPHAPPRPPAPRAPRARGSVWGQGTDGAGSGKAGSNLEYLSLERTKGERRRTWRTRGRPIYFSLKEEMNLLGSHFLLD</sequence>
<dbReference type="Ensembl" id="ENSMPUT00000001021.1">
    <property type="protein sequence ID" value="ENSMPUP00000001000.1"/>
    <property type="gene ID" value="ENSMPUG00000001008.1"/>
</dbReference>
<accession>M3XPK0</accession>
<reference evidence="2" key="1">
    <citation type="submission" date="2024-06" db="UniProtKB">
        <authorList>
            <consortium name="Ensembl"/>
        </authorList>
    </citation>
    <scope>IDENTIFICATION</scope>
</reference>
<name>M3XPK0_MUSPF</name>
<feature type="compositionally biased region" description="Pro residues" evidence="1">
    <location>
        <begin position="179"/>
        <end position="188"/>
    </location>
</feature>
<feature type="region of interest" description="Disordered" evidence="1">
    <location>
        <begin position="1"/>
        <end position="73"/>
    </location>
</feature>
<feature type="region of interest" description="Disordered" evidence="1">
    <location>
        <begin position="88"/>
        <end position="212"/>
    </location>
</feature>
<dbReference type="EMBL" id="AEYP01042946">
    <property type="status" value="NOT_ANNOTATED_CDS"/>
    <property type="molecule type" value="Genomic_DNA"/>
</dbReference>
<evidence type="ECO:0000256" key="1">
    <source>
        <dbReference type="SAM" id="MobiDB-lite"/>
    </source>
</evidence>
<protein>
    <submittedName>
        <fullName evidence="2">Uncharacterized protein</fullName>
    </submittedName>
</protein>
<feature type="compositionally biased region" description="Basic and acidic residues" evidence="1">
    <location>
        <begin position="26"/>
        <end position="35"/>
    </location>
</feature>
<proteinExistence type="predicted"/>
<dbReference type="InParanoid" id="M3XPK0"/>